<dbReference type="AlphaFoldDB" id="A0A7Z7BFB3"/>
<dbReference type="PANTHER" id="PTHR33877">
    <property type="entry name" value="SLL1193 PROTEIN"/>
    <property type="match status" value="1"/>
</dbReference>
<keyword evidence="3" id="KW-1185">Reference proteome</keyword>
<keyword evidence="2" id="KW-0378">Hydrolase</keyword>
<comment type="caution">
    <text evidence="2">The sequence shown here is derived from an EMBL/GenBank/DDBJ whole genome shotgun (WGS) entry which is preliminary data.</text>
</comment>
<evidence type="ECO:0000313" key="2">
    <source>
        <dbReference type="EMBL" id="SDJ04974.1"/>
    </source>
</evidence>
<dbReference type="InterPro" id="IPR047693">
    <property type="entry name" value="RNA-guided_IscB-like"/>
</dbReference>
<evidence type="ECO:0000313" key="3">
    <source>
        <dbReference type="Proteomes" id="UP000198900"/>
    </source>
</evidence>
<organism evidence="2 3">
    <name type="scientific">Paraburkholderia steynii</name>
    <dbReference type="NCBI Taxonomy" id="1245441"/>
    <lineage>
        <taxon>Bacteria</taxon>
        <taxon>Pseudomonadati</taxon>
        <taxon>Pseudomonadota</taxon>
        <taxon>Betaproteobacteria</taxon>
        <taxon>Burkholderiales</taxon>
        <taxon>Burkholderiaceae</taxon>
        <taxon>Paraburkholderia</taxon>
    </lineage>
</organism>
<accession>A0A7Z7BFB3</accession>
<dbReference type="Proteomes" id="UP000198900">
    <property type="component" value="Unassembled WGS sequence"/>
</dbReference>
<evidence type="ECO:0000259" key="1">
    <source>
        <dbReference type="SMART" id="SM00507"/>
    </source>
</evidence>
<dbReference type="PANTHER" id="PTHR33877:SF2">
    <property type="entry name" value="OS07G0170200 PROTEIN"/>
    <property type="match status" value="1"/>
</dbReference>
<dbReference type="GO" id="GO:0004519">
    <property type="term" value="F:endonuclease activity"/>
    <property type="evidence" value="ECO:0007669"/>
    <property type="project" value="UniProtKB-KW"/>
</dbReference>
<dbReference type="CDD" id="cd00085">
    <property type="entry name" value="HNHc"/>
    <property type="match status" value="1"/>
</dbReference>
<dbReference type="Pfam" id="PF14239">
    <property type="entry name" value="RRXRR"/>
    <property type="match status" value="1"/>
</dbReference>
<protein>
    <submittedName>
        <fullName evidence="2">HNH endonuclease</fullName>
    </submittedName>
</protein>
<feature type="domain" description="HNH nuclease" evidence="1">
    <location>
        <begin position="196"/>
        <end position="247"/>
    </location>
</feature>
<proteinExistence type="predicted"/>
<dbReference type="SMART" id="SM00507">
    <property type="entry name" value="HNHc"/>
    <property type="match status" value="1"/>
</dbReference>
<dbReference type="InterPro" id="IPR025938">
    <property type="entry name" value="RRXRR_dom"/>
</dbReference>
<name>A0A7Z7BFB3_9BURK</name>
<dbReference type="Pfam" id="PF01844">
    <property type="entry name" value="HNH"/>
    <property type="match status" value="1"/>
</dbReference>
<reference evidence="2" key="1">
    <citation type="submission" date="2016-10" db="EMBL/GenBank/DDBJ databases">
        <authorList>
            <person name="Varghese N."/>
            <person name="Submissions S."/>
        </authorList>
    </citation>
    <scope>NUCLEOTIDE SEQUENCE [LARGE SCALE GENOMIC DNA]</scope>
    <source>
        <strain evidence="2">YR281</strain>
    </source>
</reference>
<dbReference type="NCBIfam" id="NF040563">
    <property type="entry name" value="guided_IscB"/>
    <property type="match status" value="1"/>
</dbReference>
<sequence length="469" mass="51667">MAVCVLDRSGKALMPCSEKRARLLLARGRARIHRVVPFIIRLVDRQAHASRFQPLRIKLDPGSRTTGLALVRDTEHVDASSGEIQRGAAVLNLFELVHRGRQISAALSARRAMRRRRRGNLRYRAPRFLNRTRPAGWLAPSLEHRVVTTMAWVNRLMNWAPVTAVSSELVRFDMQALENPEIAGVEYQQGTLAGYEVREYLLAKWGRRCAYCDQEHVPLQIEHILARASGGTHRISNLTLACARCNAKKAARPIEAFLAREPKRLALILAQAKRPLKDAAAVNATRWALANALRATGLPVELTSGGRTKFNRTQLGLPKTHALDAVCVGKVAGVSVWCRPTLVVKCTGRGSYQRTRLDRYGFPRGYLTRSRRMHGFQTGDLVRADVPTGKKAGRHTGRVAVRATGSFNIQVAGDVVQGIAHRHCRLIQRSDGYGYSRIALLKGDASDGTASLSALSLPAVNDGVSRATG</sequence>
<dbReference type="RefSeq" id="WP_091788030.1">
    <property type="nucleotide sequence ID" value="NZ_FNDI01000031.1"/>
</dbReference>
<gene>
    <name evidence="2" type="ORF">SAMN04487926_13148</name>
</gene>
<keyword evidence="2" id="KW-0540">Nuclease</keyword>
<dbReference type="InterPro" id="IPR002711">
    <property type="entry name" value="HNH"/>
</dbReference>
<dbReference type="InterPro" id="IPR052892">
    <property type="entry name" value="NA-targeting_endonuclease"/>
</dbReference>
<dbReference type="EMBL" id="FNDI01000031">
    <property type="protein sequence ID" value="SDJ04974.1"/>
    <property type="molecule type" value="Genomic_DNA"/>
</dbReference>
<dbReference type="InterPro" id="IPR003615">
    <property type="entry name" value="HNH_nuc"/>
</dbReference>
<keyword evidence="2" id="KW-0255">Endonuclease</keyword>
<dbReference type="Gene3D" id="1.10.30.50">
    <property type="match status" value="1"/>
</dbReference>